<dbReference type="AlphaFoldDB" id="A0A979FJK3"/>
<keyword evidence="2" id="KW-0067">ATP-binding</keyword>
<dbReference type="RefSeq" id="XP_047737159.1">
    <property type="nucleotide sequence ID" value="XM_047881203.1"/>
</dbReference>
<evidence type="ECO:0000256" key="1">
    <source>
        <dbReference type="ARBA" id="ARBA00022741"/>
    </source>
</evidence>
<evidence type="ECO:0000256" key="3">
    <source>
        <dbReference type="SAM" id="MobiDB-lite"/>
    </source>
</evidence>
<sequence length="251" mass="27007">MASNAFKCRVLLRQLPAAAVGRGWCAMPSLAQVCADAGSVKCEVLDAGAASSAPEVPIENIKEELLDAMEIISVKDEPFNYDEKARELPSPGCWDPPVPPAPLCVPCKREAPSEAHEAPHAPQQPSAMAGVTEKQMPRKTASGTKKKMLHMPAIRRQRWTGGREQQAGQAAAQAEAVEEAAVTMADATTQVEAATANAQEDEENLTRDDVDLALPYEQEHSHVPYRESKVTQLLQTSLGGSDEDLDDGKLE</sequence>
<keyword evidence="4" id="KW-1185">Reference proteome</keyword>
<feature type="compositionally biased region" description="Basic and acidic residues" evidence="3">
    <location>
        <begin position="217"/>
        <end position="229"/>
    </location>
</feature>
<dbReference type="Gene3D" id="3.40.850.10">
    <property type="entry name" value="Kinesin motor domain"/>
    <property type="match status" value="1"/>
</dbReference>
<accession>A0A979FJK3</accession>
<proteinExistence type="predicted"/>
<protein>
    <submittedName>
        <fullName evidence="5">Uncharacterized protein LOC125178132</fullName>
    </submittedName>
</protein>
<dbReference type="KEGG" id="hazt:125178132"/>
<evidence type="ECO:0000313" key="4">
    <source>
        <dbReference type="Proteomes" id="UP000694843"/>
    </source>
</evidence>
<feature type="region of interest" description="Disordered" evidence="3">
    <location>
        <begin position="216"/>
        <end position="251"/>
    </location>
</feature>
<name>A0A979FJK3_HYAAZ</name>
<dbReference type="GO" id="GO:0005524">
    <property type="term" value="F:ATP binding"/>
    <property type="evidence" value="ECO:0007669"/>
    <property type="project" value="UniProtKB-KW"/>
</dbReference>
<reference evidence="5" key="1">
    <citation type="submission" date="2025-08" db="UniProtKB">
        <authorList>
            <consortium name="RefSeq"/>
        </authorList>
    </citation>
    <scope>IDENTIFICATION</scope>
    <source>
        <tissue evidence="5">Whole organism</tissue>
    </source>
</reference>
<evidence type="ECO:0000313" key="5">
    <source>
        <dbReference type="RefSeq" id="XP_047737159.1"/>
    </source>
</evidence>
<dbReference type="Proteomes" id="UP000694843">
    <property type="component" value="Unplaced"/>
</dbReference>
<dbReference type="InterPro" id="IPR036961">
    <property type="entry name" value="Kinesin_motor_dom_sf"/>
</dbReference>
<feature type="region of interest" description="Disordered" evidence="3">
    <location>
        <begin position="114"/>
        <end position="152"/>
    </location>
</feature>
<gene>
    <name evidence="5" type="primary">LOC125178132</name>
</gene>
<dbReference type="GeneID" id="125178132"/>
<evidence type="ECO:0000256" key="2">
    <source>
        <dbReference type="ARBA" id="ARBA00022840"/>
    </source>
</evidence>
<feature type="compositionally biased region" description="Acidic residues" evidence="3">
    <location>
        <begin position="241"/>
        <end position="251"/>
    </location>
</feature>
<keyword evidence="1" id="KW-0547">Nucleotide-binding</keyword>
<organism evidence="4 5">
    <name type="scientific">Hyalella azteca</name>
    <name type="common">Amphipod</name>
    <dbReference type="NCBI Taxonomy" id="294128"/>
    <lineage>
        <taxon>Eukaryota</taxon>
        <taxon>Metazoa</taxon>
        <taxon>Ecdysozoa</taxon>
        <taxon>Arthropoda</taxon>
        <taxon>Crustacea</taxon>
        <taxon>Multicrustacea</taxon>
        <taxon>Malacostraca</taxon>
        <taxon>Eumalacostraca</taxon>
        <taxon>Peracarida</taxon>
        <taxon>Amphipoda</taxon>
        <taxon>Senticaudata</taxon>
        <taxon>Talitrida</taxon>
        <taxon>Talitroidea</taxon>
        <taxon>Hyalellidae</taxon>
        <taxon>Hyalella</taxon>
    </lineage>
</organism>